<dbReference type="Proteomes" id="UP000215902">
    <property type="component" value="Unassembled WGS sequence"/>
</dbReference>
<proteinExistence type="predicted"/>
<organism evidence="1 2">
    <name type="scientific">Macrostomum lignano</name>
    <dbReference type="NCBI Taxonomy" id="282301"/>
    <lineage>
        <taxon>Eukaryota</taxon>
        <taxon>Metazoa</taxon>
        <taxon>Spiralia</taxon>
        <taxon>Lophotrochozoa</taxon>
        <taxon>Platyhelminthes</taxon>
        <taxon>Rhabditophora</taxon>
        <taxon>Macrostomorpha</taxon>
        <taxon>Macrostomida</taxon>
        <taxon>Macrostomidae</taxon>
        <taxon>Macrostomum</taxon>
    </lineage>
</organism>
<gene>
    <name evidence="1" type="ORF">BOX15_Mlig021613g1</name>
</gene>
<comment type="caution">
    <text evidence="1">The sequence shown here is derived from an EMBL/GenBank/DDBJ whole genome shotgun (WGS) entry which is preliminary data.</text>
</comment>
<name>A0A267DVL6_9PLAT</name>
<reference evidence="1 2" key="1">
    <citation type="submission" date="2017-06" db="EMBL/GenBank/DDBJ databases">
        <title>A platform for efficient transgenesis in Macrostomum lignano, a flatworm model organism for stem cell research.</title>
        <authorList>
            <person name="Berezikov E."/>
        </authorList>
    </citation>
    <scope>NUCLEOTIDE SEQUENCE [LARGE SCALE GENOMIC DNA]</scope>
    <source>
        <strain evidence="1">DV1</strain>
        <tissue evidence="1">Whole organism</tissue>
    </source>
</reference>
<sequence>MCYLLHSGMAALKASLGTTEEPVGLQVMTELLEYHLLSQLSNGAGQCNWLV</sequence>
<dbReference type="AlphaFoldDB" id="A0A267DVL6"/>
<protein>
    <submittedName>
        <fullName evidence="1">Uncharacterized protein</fullName>
    </submittedName>
</protein>
<evidence type="ECO:0000313" key="2">
    <source>
        <dbReference type="Proteomes" id="UP000215902"/>
    </source>
</evidence>
<accession>A0A267DVL6</accession>
<evidence type="ECO:0000313" key="1">
    <source>
        <dbReference type="EMBL" id="PAA53361.1"/>
    </source>
</evidence>
<keyword evidence="2" id="KW-1185">Reference proteome</keyword>
<dbReference type="EMBL" id="NIVC01003099">
    <property type="protein sequence ID" value="PAA53361.1"/>
    <property type="molecule type" value="Genomic_DNA"/>
</dbReference>